<accession>A0A2Z4Y6W3</accession>
<dbReference type="InterPro" id="IPR001057">
    <property type="entry name" value="Glu/AcGlu_kinase"/>
</dbReference>
<dbReference type="InterPro" id="IPR037528">
    <property type="entry name" value="ArgB"/>
</dbReference>
<feature type="binding site" evidence="9">
    <location>
        <position position="201"/>
    </location>
    <ligand>
        <name>substrate</name>
    </ligand>
</feature>
<dbReference type="Pfam" id="PF00696">
    <property type="entry name" value="AA_kinase"/>
    <property type="match status" value="1"/>
</dbReference>
<feature type="domain" description="Aspartate/glutamate/uridylate kinase" evidence="10">
    <location>
        <begin position="39"/>
        <end position="283"/>
    </location>
</feature>
<keyword evidence="6 9" id="KW-0418">Kinase</keyword>
<protein>
    <recommendedName>
        <fullName evidence="9">Acetylglutamate kinase</fullName>
        <ecNumber evidence="9">2.7.2.8</ecNumber>
    </recommendedName>
    <alternativeName>
        <fullName evidence="9">N-acetyl-L-glutamate 5-phosphotransferase</fullName>
    </alternativeName>
    <alternativeName>
        <fullName evidence="9">NAG kinase</fullName>
        <shortName evidence="9">NAGK</shortName>
    </alternativeName>
</protein>
<dbReference type="EMBL" id="CP030759">
    <property type="protein sequence ID" value="AXA36442.1"/>
    <property type="molecule type" value="Genomic_DNA"/>
</dbReference>
<dbReference type="AlphaFoldDB" id="A0A2Z4Y6W3"/>
<keyword evidence="3 9" id="KW-0028">Amino-acid biosynthesis</keyword>
<comment type="similarity">
    <text evidence="9">Belongs to the acetylglutamate kinase family. ArgB subfamily.</text>
</comment>
<dbReference type="InterPro" id="IPR004662">
    <property type="entry name" value="AcgluKinase_fam"/>
</dbReference>
<dbReference type="InterPro" id="IPR041727">
    <property type="entry name" value="NAGK-C"/>
</dbReference>
<dbReference type="PRINTS" id="PR00474">
    <property type="entry name" value="GLU5KINASE"/>
</dbReference>
<dbReference type="InterPro" id="IPR001048">
    <property type="entry name" value="Asp/Glu/Uridylate_kinase"/>
</dbReference>
<organism evidence="11 12">
    <name type="scientific">Sumerlaea chitinivorans</name>
    <dbReference type="NCBI Taxonomy" id="2250252"/>
    <lineage>
        <taxon>Bacteria</taxon>
        <taxon>Candidatus Sumerlaeota</taxon>
        <taxon>Candidatus Sumerlaeia</taxon>
        <taxon>Candidatus Sumerlaeales</taxon>
        <taxon>Candidatus Sumerlaeaceae</taxon>
        <taxon>Candidatus Sumerlaea</taxon>
    </lineage>
</organism>
<dbReference type="SUPFAM" id="SSF53633">
    <property type="entry name" value="Carbamate kinase-like"/>
    <property type="match status" value="1"/>
</dbReference>
<reference evidence="11 12" key="1">
    <citation type="submission" date="2018-05" db="EMBL/GenBank/DDBJ databases">
        <title>A metagenomic window into the 2 km-deep terrestrial subsurface aquifer revealed taxonomically and functionally diverse microbial community comprising novel uncultured bacterial lineages.</title>
        <authorList>
            <person name="Kadnikov V.V."/>
            <person name="Mardanov A.V."/>
            <person name="Beletsky A.V."/>
            <person name="Banks D."/>
            <person name="Pimenov N.V."/>
            <person name="Frank Y.A."/>
            <person name="Karnachuk O.V."/>
            <person name="Ravin N.V."/>
        </authorList>
    </citation>
    <scope>NUCLEOTIDE SEQUENCE [LARGE SCALE GENOMIC DNA]</scope>
    <source>
        <strain evidence="11">BY</strain>
    </source>
</reference>
<evidence type="ECO:0000256" key="5">
    <source>
        <dbReference type="ARBA" id="ARBA00022741"/>
    </source>
</evidence>
<dbReference type="InterPro" id="IPR036393">
    <property type="entry name" value="AceGlu_kinase-like_sf"/>
</dbReference>
<dbReference type="Proteomes" id="UP000262583">
    <property type="component" value="Chromosome"/>
</dbReference>
<feature type="binding site" evidence="9">
    <location>
        <begin position="78"/>
        <end position="79"/>
    </location>
    <ligand>
        <name>substrate</name>
    </ligand>
</feature>
<evidence type="ECO:0000256" key="8">
    <source>
        <dbReference type="ARBA" id="ARBA00048141"/>
    </source>
</evidence>
<evidence type="ECO:0000313" key="12">
    <source>
        <dbReference type="Proteomes" id="UP000262583"/>
    </source>
</evidence>
<keyword evidence="2 9" id="KW-0055">Arginine biosynthesis</keyword>
<evidence type="ECO:0000259" key="10">
    <source>
        <dbReference type="Pfam" id="PF00696"/>
    </source>
</evidence>
<comment type="subcellular location">
    <subcellularLocation>
        <location evidence="9">Cytoplasm</location>
    </subcellularLocation>
</comment>
<proteinExistence type="inferred from homology"/>
<feature type="site" description="Transition state stabilizer" evidence="9">
    <location>
        <position position="264"/>
    </location>
</feature>
<sequence length="306" mass="33189">MSDAYEPVDLRKLPIEKLIERSQALVEALPYIHQFRGATIVIKYGGHAMVDPALKANIIQDIALMASVGMHPVVVHGGGPEITAHMKKLGLKPQFVEGQRVTDAETLDVAEMVLAGKINSEITLALNRAGIRACGLSGKDMGLVLARKLYHQPHEGAPPVDIGFVGDVVRIDPTILQIFKEHQIVPVVSPIGVDENGQTYNINADTVASDIAAALQADKFILLTDVRGILRDRKDESTLINSLRMEEIEPLIQQGVIDGGMIPKVRACLDALKAGVKKTHILDGRLPHSLLLEIFTDRGIGTQIIP</sequence>
<evidence type="ECO:0000256" key="1">
    <source>
        <dbReference type="ARBA" id="ARBA00004828"/>
    </source>
</evidence>
<dbReference type="PANTHER" id="PTHR23342:SF0">
    <property type="entry name" value="N-ACETYLGLUTAMATE SYNTHASE, MITOCHONDRIAL"/>
    <property type="match status" value="1"/>
</dbReference>
<evidence type="ECO:0000256" key="3">
    <source>
        <dbReference type="ARBA" id="ARBA00022605"/>
    </source>
</evidence>
<evidence type="ECO:0000313" key="11">
    <source>
        <dbReference type="EMBL" id="AXA36442.1"/>
    </source>
</evidence>
<name>A0A2Z4Y6W3_SUMC1</name>
<comment type="function">
    <text evidence="9">Catalyzes the ATP-dependent phosphorylation of N-acetyl-L-glutamate.</text>
</comment>
<evidence type="ECO:0000256" key="7">
    <source>
        <dbReference type="ARBA" id="ARBA00022840"/>
    </source>
</evidence>
<keyword evidence="7 9" id="KW-0067">ATP-binding</keyword>
<evidence type="ECO:0000256" key="9">
    <source>
        <dbReference type="HAMAP-Rule" id="MF_00082"/>
    </source>
</evidence>
<dbReference type="CDD" id="cd04250">
    <property type="entry name" value="AAK_NAGK-C"/>
    <property type="match status" value="1"/>
</dbReference>
<dbReference type="GO" id="GO:0005524">
    <property type="term" value="F:ATP binding"/>
    <property type="evidence" value="ECO:0007669"/>
    <property type="project" value="UniProtKB-UniRule"/>
</dbReference>
<dbReference type="FunFam" id="3.40.1160.10:FF:000004">
    <property type="entry name" value="Acetylglutamate kinase"/>
    <property type="match status" value="1"/>
</dbReference>
<dbReference type="KEGG" id="schv:BRCON_1665"/>
<dbReference type="EC" id="2.7.2.8" evidence="9"/>
<dbReference type="GO" id="GO:0042450">
    <property type="term" value="P:L-arginine biosynthetic process via ornithine"/>
    <property type="evidence" value="ECO:0007669"/>
    <property type="project" value="UniProtKB-UniRule"/>
</dbReference>
<comment type="catalytic activity">
    <reaction evidence="8 9">
        <text>N-acetyl-L-glutamate + ATP = N-acetyl-L-glutamyl 5-phosphate + ADP</text>
        <dbReference type="Rhea" id="RHEA:14629"/>
        <dbReference type="ChEBI" id="CHEBI:30616"/>
        <dbReference type="ChEBI" id="CHEBI:44337"/>
        <dbReference type="ChEBI" id="CHEBI:57936"/>
        <dbReference type="ChEBI" id="CHEBI:456216"/>
        <dbReference type="EC" id="2.7.2.8"/>
    </reaction>
</comment>
<evidence type="ECO:0000256" key="6">
    <source>
        <dbReference type="ARBA" id="ARBA00022777"/>
    </source>
</evidence>
<keyword evidence="9" id="KW-0963">Cytoplasm</keyword>
<feature type="site" description="Transition state stabilizer" evidence="9">
    <location>
        <position position="43"/>
    </location>
</feature>
<dbReference type="HAMAP" id="MF_00082">
    <property type="entry name" value="ArgB"/>
    <property type="match status" value="1"/>
</dbReference>
<dbReference type="PIRSF" id="PIRSF000728">
    <property type="entry name" value="NAGK"/>
    <property type="match status" value="1"/>
</dbReference>
<keyword evidence="4 9" id="KW-0808">Transferase</keyword>
<evidence type="ECO:0000256" key="2">
    <source>
        <dbReference type="ARBA" id="ARBA00022571"/>
    </source>
</evidence>
<dbReference type="NCBIfam" id="TIGR00761">
    <property type="entry name" value="argB"/>
    <property type="match status" value="1"/>
</dbReference>
<evidence type="ECO:0000256" key="4">
    <source>
        <dbReference type="ARBA" id="ARBA00022679"/>
    </source>
</evidence>
<dbReference type="GO" id="GO:0005737">
    <property type="term" value="C:cytoplasm"/>
    <property type="evidence" value="ECO:0007669"/>
    <property type="project" value="UniProtKB-SubCell"/>
</dbReference>
<dbReference type="Gene3D" id="3.40.1160.10">
    <property type="entry name" value="Acetylglutamate kinase-like"/>
    <property type="match status" value="1"/>
</dbReference>
<dbReference type="UniPathway" id="UPA00068">
    <property type="reaction ID" value="UER00107"/>
</dbReference>
<feature type="binding site" evidence="9">
    <location>
        <position position="100"/>
    </location>
    <ligand>
        <name>substrate</name>
    </ligand>
</feature>
<keyword evidence="5 9" id="KW-0547">Nucleotide-binding</keyword>
<comment type="pathway">
    <text evidence="1 9">Amino-acid biosynthesis; L-arginine biosynthesis; N(2)-acetyl-L-ornithine from L-glutamate: step 2/4.</text>
</comment>
<gene>
    <name evidence="9" type="primary">argB</name>
    <name evidence="11" type="ORF">BRCON_1665</name>
</gene>
<dbReference type="PANTHER" id="PTHR23342">
    <property type="entry name" value="N-ACETYLGLUTAMATE SYNTHASE"/>
    <property type="match status" value="1"/>
</dbReference>
<dbReference type="GO" id="GO:0003991">
    <property type="term" value="F:acetylglutamate kinase activity"/>
    <property type="evidence" value="ECO:0007669"/>
    <property type="project" value="UniProtKB-UniRule"/>
</dbReference>